<evidence type="ECO:0000313" key="5">
    <source>
        <dbReference type="Proteomes" id="UP000250831"/>
    </source>
</evidence>
<evidence type="ECO:0000313" key="4">
    <source>
        <dbReference type="EMBL" id="PUV23551.1"/>
    </source>
</evidence>
<keyword evidence="5" id="KW-1185">Reference proteome</keyword>
<dbReference type="InterPro" id="IPR023996">
    <property type="entry name" value="TonB-dep_OMP_SusC/RagA"/>
</dbReference>
<keyword evidence="1" id="KW-0812">Transmembrane</keyword>
<dbReference type="PROSITE" id="PS52016">
    <property type="entry name" value="TONB_DEPENDENT_REC_3"/>
    <property type="match status" value="1"/>
</dbReference>
<dbReference type="InterPro" id="IPR037066">
    <property type="entry name" value="Plug_dom_sf"/>
</dbReference>
<keyword evidence="1" id="KW-0813">Transport</keyword>
<accession>A0A363NSC8</accession>
<dbReference type="GO" id="GO:0009279">
    <property type="term" value="C:cell outer membrane"/>
    <property type="evidence" value="ECO:0007669"/>
    <property type="project" value="UniProtKB-SubCell"/>
</dbReference>
<keyword evidence="1" id="KW-0998">Cell outer membrane</keyword>
<proteinExistence type="inferred from homology"/>
<keyword evidence="1" id="KW-1134">Transmembrane beta strand</keyword>
<reference evidence="4 5" key="1">
    <citation type="submission" date="2018-04" db="EMBL/GenBank/DDBJ databases">
        <title>Sphingobacterium sp. M46 Genome.</title>
        <authorList>
            <person name="Cheng J."/>
            <person name="Li Y."/>
        </authorList>
    </citation>
    <scope>NUCLEOTIDE SEQUENCE [LARGE SCALE GENOMIC DNA]</scope>
    <source>
        <strain evidence="4 5">M46</strain>
    </source>
</reference>
<dbReference type="InterPro" id="IPR012910">
    <property type="entry name" value="Plug_dom"/>
</dbReference>
<dbReference type="Pfam" id="PF07715">
    <property type="entry name" value="Plug"/>
    <property type="match status" value="1"/>
</dbReference>
<comment type="caution">
    <text evidence="4">The sequence shown here is derived from an EMBL/GenBank/DDBJ whole genome shotgun (WGS) entry which is preliminary data.</text>
</comment>
<protein>
    <submittedName>
        <fullName evidence="4">SusC/RagA family TonB-linked outer membrane protein</fullName>
    </submittedName>
</protein>
<evidence type="ECO:0000256" key="2">
    <source>
        <dbReference type="SAM" id="MobiDB-lite"/>
    </source>
</evidence>
<dbReference type="SUPFAM" id="SSF49464">
    <property type="entry name" value="Carboxypeptidase regulatory domain-like"/>
    <property type="match status" value="1"/>
</dbReference>
<evidence type="ECO:0000259" key="3">
    <source>
        <dbReference type="Pfam" id="PF07715"/>
    </source>
</evidence>
<feature type="region of interest" description="Disordered" evidence="2">
    <location>
        <begin position="180"/>
        <end position="199"/>
    </location>
</feature>
<comment type="subcellular location">
    <subcellularLocation>
        <location evidence="1">Cell outer membrane</location>
        <topology evidence="1">Multi-pass membrane protein</topology>
    </subcellularLocation>
</comment>
<keyword evidence="1" id="KW-0472">Membrane</keyword>
<dbReference type="InterPro" id="IPR039426">
    <property type="entry name" value="TonB-dep_rcpt-like"/>
</dbReference>
<dbReference type="RefSeq" id="WP_108634895.1">
    <property type="nucleotide sequence ID" value="NZ_DAMCKI010000007.1"/>
</dbReference>
<dbReference type="OrthoDB" id="9768177at2"/>
<organism evidence="4 5">
    <name type="scientific">Sphingobacterium athyrii</name>
    <dbReference type="NCBI Taxonomy" id="2152717"/>
    <lineage>
        <taxon>Bacteria</taxon>
        <taxon>Pseudomonadati</taxon>
        <taxon>Bacteroidota</taxon>
        <taxon>Sphingobacteriia</taxon>
        <taxon>Sphingobacteriales</taxon>
        <taxon>Sphingobacteriaceae</taxon>
        <taxon>Sphingobacterium</taxon>
    </lineage>
</organism>
<dbReference type="EMBL" id="QCXX01000004">
    <property type="protein sequence ID" value="PUV23551.1"/>
    <property type="molecule type" value="Genomic_DNA"/>
</dbReference>
<evidence type="ECO:0000256" key="1">
    <source>
        <dbReference type="PROSITE-ProRule" id="PRU01360"/>
    </source>
</evidence>
<dbReference type="NCBIfam" id="TIGR04057">
    <property type="entry name" value="SusC_RagA_signa"/>
    <property type="match status" value="1"/>
</dbReference>
<dbReference type="InterPro" id="IPR023997">
    <property type="entry name" value="TonB-dep_OMP_SusC/RagA_CS"/>
</dbReference>
<sequence length="1094" mass="121334">MNQLIFPSKSSKRLAQLLAIGIMTGGIIPSYSYGVNLSEYNLNFFKNITGKVVDQNGKPLAGVTISIKGSKTATSTDADGTFRLNLPVGNEILVLNFVGYKRLEIPVGNQSVLNIRMEADSQELEEVVAVGYTTQKKAHLTGSVVAIKAEEIEDLPSTNVGATLAGRVAGLSVSGGTSRPGSKATLTIRKPMGPSKDGGTTDPLYVIDGVVQVDGQNQPDATLFSNLDASEIESISFLKDGAAAVYGVRGANGVVLVTTKKGKVGTPKISYNGSYAINDATYRTKVLDAYQFGNYFNILNGPNGNYNAVTDPTKPEHKNYFFSQDELDYFKGHSYNWLDDAWKASYLTRHSVNISGGADKATYFANVAYNKQNGNLGTLDYDRWNFRAGSDIRVASNFKVGIQVSGNTGNQQKTFNKIGGENDDNDYRNLLLASPYIPAYINGLPVRLPGTVGASDLSSYHYFELQKLANLATTDSRQFSINLNGEYQAPWLKGLTLRGSYNKNYKNDRGTQIGTKYQTYTFDQRSGQYGHIYDDNVSGAKAASYSNGNRVYFSNAAGNNYQANFTATYDKQWKQHNFSGLFSVEKAEANSSQEDVWKDSPLSNTNGQFGTAFGAVDGRTAAYESGTLGYVGRLNYRYSDKYLAEVLFRSDASTKFAPEHYWGKFYNISVGWVISEEDFFHVKAIDYLKLRVSHGKLGNDQTKAWGWLQRYTYQQGKGAVFGDNNNNVDASTGLRMEKSPNRDATWADEYKNNIGIDARFLNNRLSATIDGYYNKGVNLLVERTANIPVTVGGTVAAENYGKKNTFGLDFDLGWRDKVNEVSYGVSARLSWWNDKVIQDNFNDVDILKPWIAHPNGPSDNGAWGYDYLGMFKTQEDIERYVNQYNITQVFDQPVNRLRPGMLYYRDVRGPIQADGTFAAPDGIIDQNDQIQLAKNATNHYSLGMTLRVGYKGFSVESVITGSFGGYNEITERKPLNTDISRVYQNVPAIWGNIYDPELNPTGTMPNPFWASIYDVRSSFWTVPAFQLRMSSLNVGYKFPEKLVKYLKVSNMRAYISAVNPFILYNPFSYKDGNGAAWDVYPNLKTYSFGLNVTL</sequence>
<gene>
    <name evidence="4" type="ORF">DCO56_16715</name>
</gene>
<dbReference type="NCBIfam" id="TIGR04056">
    <property type="entry name" value="OMP_RagA_SusC"/>
    <property type="match status" value="1"/>
</dbReference>
<dbReference type="SUPFAM" id="SSF56935">
    <property type="entry name" value="Porins"/>
    <property type="match status" value="1"/>
</dbReference>
<dbReference type="Proteomes" id="UP000250831">
    <property type="component" value="Unassembled WGS sequence"/>
</dbReference>
<dbReference type="AlphaFoldDB" id="A0A363NSC8"/>
<dbReference type="Pfam" id="PF13715">
    <property type="entry name" value="CarbopepD_reg_2"/>
    <property type="match status" value="1"/>
</dbReference>
<feature type="domain" description="TonB-dependent receptor plug" evidence="3">
    <location>
        <begin position="138"/>
        <end position="254"/>
    </location>
</feature>
<dbReference type="Gene3D" id="2.60.40.1120">
    <property type="entry name" value="Carboxypeptidase-like, regulatory domain"/>
    <property type="match status" value="1"/>
</dbReference>
<dbReference type="Gene3D" id="2.170.130.10">
    <property type="entry name" value="TonB-dependent receptor, plug domain"/>
    <property type="match status" value="1"/>
</dbReference>
<dbReference type="InterPro" id="IPR008969">
    <property type="entry name" value="CarboxyPept-like_regulatory"/>
</dbReference>
<comment type="similarity">
    <text evidence="1">Belongs to the TonB-dependent receptor family.</text>
</comment>
<name>A0A363NSC8_9SPHI</name>